<dbReference type="GO" id="GO:0006352">
    <property type="term" value="P:DNA-templated transcription initiation"/>
    <property type="evidence" value="ECO:0007669"/>
    <property type="project" value="InterPro"/>
</dbReference>
<dbReference type="GO" id="GO:0016987">
    <property type="term" value="F:sigma factor activity"/>
    <property type="evidence" value="ECO:0007669"/>
    <property type="project" value="UniProtKB-KW"/>
</dbReference>
<dbReference type="PANTHER" id="PTHR43133:SF8">
    <property type="entry name" value="RNA POLYMERASE SIGMA FACTOR HI_1459-RELATED"/>
    <property type="match status" value="1"/>
</dbReference>
<dbReference type="GO" id="GO:0003677">
    <property type="term" value="F:DNA binding"/>
    <property type="evidence" value="ECO:0007669"/>
    <property type="project" value="UniProtKB-KW"/>
</dbReference>
<dbReference type="Gene3D" id="1.10.10.10">
    <property type="entry name" value="Winged helix-like DNA-binding domain superfamily/Winged helix DNA-binding domain"/>
    <property type="match status" value="1"/>
</dbReference>
<dbReference type="STRING" id="392015.SAMN05421543_101283"/>
<keyword evidence="2" id="KW-0805">Transcription regulation</keyword>
<dbReference type="AlphaFoldDB" id="A0A1I7FIW3"/>
<dbReference type="eggNOG" id="COG1595">
    <property type="taxonomic scope" value="Bacteria"/>
</dbReference>
<evidence type="ECO:0000256" key="5">
    <source>
        <dbReference type="ARBA" id="ARBA00023163"/>
    </source>
</evidence>
<evidence type="ECO:0000313" key="8">
    <source>
        <dbReference type="EMBL" id="SFU36152.1"/>
    </source>
</evidence>
<dbReference type="InterPro" id="IPR013325">
    <property type="entry name" value="RNA_pol_sigma_r2"/>
</dbReference>
<dbReference type="Pfam" id="PF08281">
    <property type="entry name" value="Sigma70_r4_2"/>
    <property type="match status" value="1"/>
</dbReference>
<dbReference type="InterPro" id="IPR039425">
    <property type="entry name" value="RNA_pol_sigma-70-like"/>
</dbReference>
<dbReference type="NCBIfam" id="TIGR02937">
    <property type="entry name" value="sigma70-ECF"/>
    <property type="match status" value="1"/>
</dbReference>
<reference evidence="9" key="1">
    <citation type="submission" date="2016-10" db="EMBL/GenBank/DDBJ databases">
        <authorList>
            <person name="Varghese N."/>
        </authorList>
    </citation>
    <scope>NUCLEOTIDE SEQUENCE [LARGE SCALE GENOMIC DNA]</scope>
    <source>
        <strain evidence="9">DSM 17980</strain>
    </source>
</reference>
<keyword evidence="9" id="KW-1185">Reference proteome</keyword>
<feature type="domain" description="RNA polymerase sigma-70 region 2" evidence="6">
    <location>
        <begin position="19"/>
        <end position="83"/>
    </location>
</feature>
<dbReference type="Pfam" id="PF04542">
    <property type="entry name" value="Sigma70_r2"/>
    <property type="match status" value="1"/>
</dbReference>
<dbReference type="PANTHER" id="PTHR43133">
    <property type="entry name" value="RNA POLYMERASE ECF-TYPE SIGMA FACTO"/>
    <property type="match status" value="1"/>
</dbReference>
<dbReference type="EMBL" id="FPBV01000001">
    <property type="protein sequence ID" value="SFU36152.1"/>
    <property type="molecule type" value="Genomic_DNA"/>
</dbReference>
<evidence type="ECO:0000259" key="6">
    <source>
        <dbReference type="Pfam" id="PF04542"/>
    </source>
</evidence>
<evidence type="ECO:0000256" key="4">
    <source>
        <dbReference type="ARBA" id="ARBA00023125"/>
    </source>
</evidence>
<name>A0A1I7FIW3_9BACL</name>
<evidence type="ECO:0000256" key="2">
    <source>
        <dbReference type="ARBA" id="ARBA00023015"/>
    </source>
</evidence>
<proteinExistence type="inferred from homology"/>
<feature type="domain" description="RNA polymerase sigma factor 70 region 4 type 2" evidence="7">
    <location>
        <begin position="113"/>
        <end position="164"/>
    </location>
</feature>
<keyword evidence="3" id="KW-0731">Sigma factor</keyword>
<organism evidence="8 9">
    <name type="scientific">Alicyclobacillus macrosporangiidus</name>
    <dbReference type="NCBI Taxonomy" id="392015"/>
    <lineage>
        <taxon>Bacteria</taxon>
        <taxon>Bacillati</taxon>
        <taxon>Bacillota</taxon>
        <taxon>Bacilli</taxon>
        <taxon>Bacillales</taxon>
        <taxon>Alicyclobacillaceae</taxon>
        <taxon>Alicyclobacillus</taxon>
    </lineage>
</organism>
<accession>A0A1I7FIW3</accession>
<dbReference type="InterPro" id="IPR007627">
    <property type="entry name" value="RNA_pol_sigma70_r2"/>
</dbReference>
<dbReference type="Proteomes" id="UP000183508">
    <property type="component" value="Unassembled WGS sequence"/>
</dbReference>
<dbReference type="Gene3D" id="1.10.1740.10">
    <property type="match status" value="1"/>
</dbReference>
<dbReference type="RefSeq" id="WP_074948821.1">
    <property type="nucleotide sequence ID" value="NZ_FPBV01000001.1"/>
</dbReference>
<dbReference type="InterPro" id="IPR013249">
    <property type="entry name" value="RNA_pol_sigma70_r4_t2"/>
</dbReference>
<dbReference type="SUPFAM" id="SSF88946">
    <property type="entry name" value="Sigma2 domain of RNA polymerase sigma factors"/>
    <property type="match status" value="1"/>
</dbReference>
<evidence type="ECO:0000259" key="7">
    <source>
        <dbReference type="Pfam" id="PF08281"/>
    </source>
</evidence>
<dbReference type="InterPro" id="IPR036388">
    <property type="entry name" value="WH-like_DNA-bd_sf"/>
</dbReference>
<dbReference type="SUPFAM" id="SSF88659">
    <property type="entry name" value="Sigma3 and sigma4 domains of RNA polymerase sigma factors"/>
    <property type="match status" value="1"/>
</dbReference>
<evidence type="ECO:0000256" key="1">
    <source>
        <dbReference type="ARBA" id="ARBA00010641"/>
    </source>
</evidence>
<evidence type="ECO:0000256" key="3">
    <source>
        <dbReference type="ARBA" id="ARBA00023082"/>
    </source>
</evidence>
<sequence length="180" mass="20635">MGCCFNVNCQEPFCAYGCFREHAAMVRHLVYHITRDANDVEDLTQEIMLKVYRSLDGYRGGSFRAYVARIARNHCYDVLRRRQTGELPLADEMLATVAPGPEELVVQREAVWEVAQAINQLHPLDREILLLRHVHQFSYDEIAAAVNMRPGAVRTRVARARRKLVDLVNGREMREAPELG</sequence>
<gene>
    <name evidence="8" type="ORF">SAMN05421543_101283</name>
</gene>
<dbReference type="InterPro" id="IPR013324">
    <property type="entry name" value="RNA_pol_sigma_r3/r4-like"/>
</dbReference>
<keyword evidence="5" id="KW-0804">Transcription</keyword>
<keyword evidence="4" id="KW-0238">DNA-binding</keyword>
<dbReference type="InterPro" id="IPR014284">
    <property type="entry name" value="RNA_pol_sigma-70_dom"/>
</dbReference>
<dbReference type="OrthoDB" id="9782703at2"/>
<evidence type="ECO:0000313" key="9">
    <source>
        <dbReference type="Proteomes" id="UP000183508"/>
    </source>
</evidence>
<protein>
    <submittedName>
        <fullName evidence="8">RNA polymerase sigma-70 factor, ECF subfamily</fullName>
    </submittedName>
</protein>
<comment type="similarity">
    <text evidence="1">Belongs to the sigma-70 factor family. ECF subfamily.</text>
</comment>